<name>A0A846YSK1_9ACTN</name>
<dbReference type="Pfam" id="PF01527">
    <property type="entry name" value="HTH_Tnp_1"/>
    <property type="match status" value="1"/>
</dbReference>
<comment type="caution">
    <text evidence="2">The sequence shown here is derived from an EMBL/GenBank/DDBJ whole genome shotgun (WGS) entry which is preliminary data.</text>
</comment>
<gene>
    <name evidence="2" type="ORF">HGB48_08730</name>
</gene>
<dbReference type="InterPro" id="IPR002514">
    <property type="entry name" value="Transposase_8"/>
</dbReference>
<reference evidence="2 3" key="1">
    <citation type="submission" date="2020-04" db="EMBL/GenBank/DDBJ databases">
        <title>MicrobeNet Type strains.</title>
        <authorList>
            <person name="Nicholson A.C."/>
        </authorList>
    </citation>
    <scope>NUCLEOTIDE SEQUENCE [LARGE SCALE GENOMIC DNA]</scope>
    <source>
        <strain evidence="2 3">ATCC BAA-277</strain>
    </source>
</reference>
<dbReference type="RefSeq" id="WP_067632970.1">
    <property type="nucleotide sequence ID" value="NZ_JAAXPI010000008.1"/>
</dbReference>
<feature type="region of interest" description="Disordered" evidence="1">
    <location>
        <begin position="48"/>
        <end position="76"/>
    </location>
</feature>
<evidence type="ECO:0000256" key="1">
    <source>
        <dbReference type="SAM" id="MobiDB-lite"/>
    </source>
</evidence>
<dbReference type="GO" id="GO:0003677">
    <property type="term" value="F:DNA binding"/>
    <property type="evidence" value="ECO:0007669"/>
    <property type="project" value="InterPro"/>
</dbReference>
<dbReference type="InterPro" id="IPR051839">
    <property type="entry name" value="RD_transcriptional_regulator"/>
</dbReference>
<dbReference type="InterPro" id="IPR009057">
    <property type="entry name" value="Homeodomain-like_sf"/>
</dbReference>
<proteinExistence type="predicted"/>
<sequence>MDTERRSFDPEFRAGAVRIVQETGRPVAQVARDLGINQYTLHNWVKKDRLAGSGGNGGGALSKSKGSGLSGSEREELARLRRQKAEMARRHAEEKAVWEAERAQLEMERDVLKRSVVLWVKEAEGR</sequence>
<protein>
    <submittedName>
        <fullName evidence="2">Transposase</fullName>
    </submittedName>
</protein>
<dbReference type="GO" id="GO:0004803">
    <property type="term" value="F:transposase activity"/>
    <property type="evidence" value="ECO:0007669"/>
    <property type="project" value="InterPro"/>
</dbReference>
<dbReference type="GO" id="GO:0006313">
    <property type="term" value="P:DNA transposition"/>
    <property type="evidence" value="ECO:0007669"/>
    <property type="project" value="InterPro"/>
</dbReference>
<feature type="compositionally biased region" description="Low complexity" evidence="1">
    <location>
        <begin position="61"/>
        <end position="71"/>
    </location>
</feature>
<evidence type="ECO:0000313" key="2">
    <source>
        <dbReference type="EMBL" id="NKZ03830.1"/>
    </source>
</evidence>
<evidence type="ECO:0000313" key="3">
    <source>
        <dbReference type="Proteomes" id="UP000579250"/>
    </source>
</evidence>
<dbReference type="SUPFAM" id="SSF46689">
    <property type="entry name" value="Homeodomain-like"/>
    <property type="match status" value="1"/>
</dbReference>
<dbReference type="EMBL" id="JAAXPI010000008">
    <property type="protein sequence ID" value="NKZ03830.1"/>
    <property type="molecule type" value="Genomic_DNA"/>
</dbReference>
<dbReference type="AlphaFoldDB" id="A0A846YSK1"/>
<keyword evidence="3" id="KW-1185">Reference proteome</keyword>
<accession>A0A846YSK1</accession>
<dbReference type="Gene3D" id="1.10.10.60">
    <property type="entry name" value="Homeodomain-like"/>
    <property type="match status" value="1"/>
</dbReference>
<dbReference type="Proteomes" id="UP000579250">
    <property type="component" value="Unassembled WGS sequence"/>
</dbReference>
<organism evidence="2 3">
    <name type="scientific">Actinomadura latina</name>
    <dbReference type="NCBI Taxonomy" id="163603"/>
    <lineage>
        <taxon>Bacteria</taxon>
        <taxon>Bacillati</taxon>
        <taxon>Actinomycetota</taxon>
        <taxon>Actinomycetes</taxon>
        <taxon>Streptosporangiales</taxon>
        <taxon>Thermomonosporaceae</taxon>
        <taxon>Actinomadura</taxon>
    </lineage>
</organism>
<dbReference type="PANTHER" id="PTHR33215">
    <property type="entry name" value="PROTEIN DISTAL ANTENNA"/>
    <property type="match status" value="1"/>
</dbReference>
<dbReference type="PANTHER" id="PTHR33215:SF13">
    <property type="entry name" value="PROTEIN DISTAL ANTENNA"/>
    <property type="match status" value="1"/>
</dbReference>